<dbReference type="GO" id="GO:0043565">
    <property type="term" value="F:sequence-specific DNA binding"/>
    <property type="evidence" value="ECO:0007669"/>
    <property type="project" value="TreeGrafter"/>
</dbReference>
<comment type="similarity">
    <text evidence="1">Belongs to the LysR transcriptional regulatory family.</text>
</comment>
<dbReference type="RefSeq" id="WP_164131671.1">
    <property type="nucleotide sequence ID" value="NZ_JAAGOX010000032.1"/>
</dbReference>
<dbReference type="Pfam" id="PF00126">
    <property type="entry name" value="HTH_1"/>
    <property type="match status" value="1"/>
</dbReference>
<comment type="caution">
    <text evidence="6">The sequence shown here is derived from an EMBL/GenBank/DDBJ whole genome shotgun (WGS) entry which is preliminary data.</text>
</comment>
<evidence type="ECO:0000256" key="4">
    <source>
        <dbReference type="ARBA" id="ARBA00023163"/>
    </source>
</evidence>
<keyword evidence="2" id="KW-0805">Transcription regulation</keyword>
<keyword evidence="4" id="KW-0804">Transcription</keyword>
<dbReference type="InterPro" id="IPR036390">
    <property type="entry name" value="WH_DNA-bd_sf"/>
</dbReference>
<dbReference type="SUPFAM" id="SSF46785">
    <property type="entry name" value="Winged helix' DNA-binding domain"/>
    <property type="match status" value="1"/>
</dbReference>
<evidence type="ECO:0000259" key="5">
    <source>
        <dbReference type="PROSITE" id="PS50931"/>
    </source>
</evidence>
<reference evidence="6" key="1">
    <citation type="submission" date="2020-02" db="EMBL/GenBank/DDBJ databases">
        <title>Delineation of the pyrene-degrading pathway in Roseobacter clade bacteria by genomic analysis.</title>
        <authorList>
            <person name="Zhou H."/>
            <person name="Wang H."/>
        </authorList>
    </citation>
    <scope>NUCLEOTIDE SEQUENCE</scope>
    <source>
        <strain evidence="6">PrR005</strain>
    </source>
</reference>
<dbReference type="PROSITE" id="PS50931">
    <property type="entry name" value="HTH_LYSR"/>
    <property type="match status" value="1"/>
</dbReference>
<dbReference type="PRINTS" id="PR00039">
    <property type="entry name" value="HTHLYSR"/>
</dbReference>
<dbReference type="EMBL" id="JAAGOX010000032">
    <property type="protein sequence ID" value="NDW46655.1"/>
    <property type="molecule type" value="Genomic_DNA"/>
</dbReference>
<evidence type="ECO:0000313" key="6">
    <source>
        <dbReference type="EMBL" id="NDW46655.1"/>
    </source>
</evidence>
<dbReference type="InterPro" id="IPR058163">
    <property type="entry name" value="LysR-type_TF_proteobact-type"/>
</dbReference>
<dbReference type="GO" id="GO:0003700">
    <property type="term" value="F:DNA-binding transcription factor activity"/>
    <property type="evidence" value="ECO:0007669"/>
    <property type="project" value="InterPro"/>
</dbReference>
<sequence length="290" mass="31025">MPVAPPRPRPLPLNALRAFEAAARLGGFAAAAEELGVSPGAVSAQIKQLEDMLGAPLFERGARGVNLTALAVDVLPDLTVAFDRLAKVSHGLRTGAKPQVVHVAALPSVAQLWLSPRLPGLRAAAPEIEISVTAMEQPPDLKRAPFDLCLFFGDGPGEALAADTITPVCAPVLADRLHRPEDLRHLPCLIDTTWHADWSHWMSAALPGQTFVPRGPEFSLYALAVEETVNGAGVLMGHEALIAPYLARGQLVAPFSTRVTLPRALRLWAPRPLPPGSAARRVADWLRRQS</sequence>
<dbReference type="Gene3D" id="1.10.10.10">
    <property type="entry name" value="Winged helix-like DNA-binding domain superfamily/Winged helix DNA-binding domain"/>
    <property type="match status" value="1"/>
</dbReference>
<evidence type="ECO:0000256" key="3">
    <source>
        <dbReference type="ARBA" id="ARBA00023125"/>
    </source>
</evidence>
<dbReference type="PANTHER" id="PTHR30537:SF74">
    <property type="entry name" value="HTH-TYPE TRANSCRIPTIONAL REGULATOR TRPI"/>
    <property type="match status" value="1"/>
</dbReference>
<dbReference type="Pfam" id="PF03466">
    <property type="entry name" value="LysR_substrate"/>
    <property type="match status" value="1"/>
</dbReference>
<evidence type="ECO:0000256" key="1">
    <source>
        <dbReference type="ARBA" id="ARBA00009437"/>
    </source>
</evidence>
<dbReference type="AlphaFoldDB" id="A0A6B2NXM4"/>
<feature type="domain" description="HTH lysR-type" evidence="5">
    <location>
        <begin position="11"/>
        <end position="68"/>
    </location>
</feature>
<dbReference type="GO" id="GO:0006351">
    <property type="term" value="P:DNA-templated transcription"/>
    <property type="evidence" value="ECO:0007669"/>
    <property type="project" value="TreeGrafter"/>
</dbReference>
<protein>
    <submittedName>
        <fullName evidence="6">LysR family transcriptional regulator</fullName>
    </submittedName>
</protein>
<evidence type="ECO:0000256" key="2">
    <source>
        <dbReference type="ARBA" id="ARBA00023015"/>
    </source>
</evidence>
<proteinExistence type="inferred from homology"/>
<dbReference type="InterPro" id="IPR036388">
    <property type="entry name" value="WH-like_DNA-bd_sf"/>
</dbReference>
<dbReference type="InterPro" id="IPR000847">
    <property type="entry name" value="LysR_HTH_N"/>
</dbReference>
<accession>A0A6B2NXM4</accession>
<dbReference type="PANTHER" id="PTHR30537">
    <property type="entry name" value="HTH-TYPE TRANSCRIPTIONAL REGULATOR"/>
    <property type="match status" value="1"/>
</dbReference>
<organism evidence="6">
    <name type="scientific">Ruegeria sp. PrR005</name>
    <dbReference type="NCBI Taxonomy" id="2706882"/>
    <lineage>
        <taxon>Bacteria</taxon>
        <taxon>Pseudomonadati</taxon>
        <taxon>Pseudomonadota</taxon>
        <taxon>Alphaproteobacteria</taxon>
        <taxon>Rhodobacterales</taxon>
        <taxon>Roseobacteraceae</taxon>
        <taxon>Ruegeria</taxon>
    </lineage>
</organism>
<dbReference type="InterPro" id="IPR005119">
    <property type="entry name" value="LysR_subst-bd"/>
</dbReference>
<name>A0A6B2NXM4_9RHOB</name>
<keyword evidence="3" id="KW-0238">DNA-binding</keyword>
<dbReference type="SUPFAM" id="SSF53850">
    <property type="entry name" value="Periplasmic binding protein-like II"/>
    <property type="match status" value="1"/>
</dbReference>
<gene>
    <name evidence="6" type="ORF">G0P99_17015</name>
</gene>
<dbReference type="Gene3D" id="3.40.190.10">
    <property type="entry name" value="Periplasmic binding protein-like II"/>
    <property type="match status" value="2"/>
</dbReference>